<reference evidence="2 3" key="2">
    <citation type="submission" date="2019-01" db="EMBL/GenBank/DDBJ databases">
        <title>The decoding of complex shrimp genome reveals the adaptation for benthos swimmer, frequently molting mechanism and breeding impact on genome.</title>
        <authorList>
            <person name="Sun Y."/>
            <person name="Gao Y."/>
            <person name="Yu Y."/>
        </authorList>
    </citation>
    <scope>NUCLEOTIDE SEQUENCE [LARGE SCALE GENOMIC DNA]</scope>
    <source>
        <tissue evidence="2">Muscle</tissue>
    </source>
</reference>
<dbReference type="AlphaFoldDB" id="A0A3R7QJU6"/>
<organism evidence="2 3">
    <name type="scientific">Penaeus vannamei</name>
    <name type="common">Whiteleg shrimp</name>
    <name type="synonym">Litopenaeus vannamei</name>
    <dbReference type="NCBI Taxonomy" id="6689"/>
    <lineage>
        <taxon>Eukaryota</taxon>
        <taxon>Metazoa</taxon>
        <taxon>Ecdysozoa</taxon>
        <taxon>Arthropoda</taxon>
        <taxon>Crustacea</taxon>
        <taxon>Multicrustacea</taxon>
        <taxon>Malacostraca</taxon>
        <taxon>Eumalacostraca</taxon>
        <taxon>Eucarida</taxon>
        <taxon>Decapoda</taxon>
        <taxon>Dendrobranchiata</taxon>
        <taxon>Penaeoidea</taxon>
        <taxon>Penaeidae</taxon>
        <taxon>Penaeus</taxon>
    </lineage>
</organism>
<feature type="compositionally biased region" description="Basic and acidic residues" evidence="1">
    <location>
        <begin position="74"/>
        <end position="85"/>
    </location>
</feature>
<sequence length="119" mass="12497">MAGLRPLTPLLIKAPMLPDGADASEVPDGILPGTSRSPAEQIKMRTIFFLALAALATAEPGQSDVDDVNAPLDGDVHNRVKRDIGYDPDGYGPNINVDMEINAGPNAHVAIDVDVNIGQ</sequence>
<dbReference type="Proteomes" id="UP000283509">
    <property type="component" value="Unassembled WGS sequence"/>
</dbReference>
<proteinExistence type="predicted"/>
<evidence type="ECO:0000313" key="3">
    <source>
        <dbReference type="Proteomes" id="UP000283509"/>
    </source>
</evidence>
<gene>
    <name evidence="2" type="ORF">C7M84_000130</name>
</gene>
<evidence type="ECO:0000256" key="1">
    <source>
        <dbReference type="SAM" id="MobiDB-lite"/>
    </source>
</evidence>
<feature type="region of interest" description="Disordered" evidence="1">
    <location>
        <begin position="62"/>
        <end position="87"/>
    </location>
</feature>
<dbReference type="OrthoDB" id="6390065at2759"/>
<reference evidence="2 3" key="1">
    <citation type="submission" date="2018-04" db="EMBL/GenBank/DDBJ databases">
        <authorList>
            <person name="Zhang X."/>
            <person name="Yuan J."/>
            <person name="Li F."/>
            <person name="Xiang J."/>
        </authorList>
    </citation>
    <scope>NUCLEOTIDE SEQUENCE [LARGE SCALE GENOMIC DNA]</scope>
    <source>
        <tissue evidence="2">Muscle</tissue>
    </source>
</reference>
<protein>
    <submittedName>
        <fullName evidence="2">Uncharacterized protein</fullName>
    </submittedName>
</protein>
<keyword evidence="3" id="KW-1185">Reference proteome</keyword>
<name>A0A3R7QJU6_PENVA</name>
<comment type="caution">
    <text evidence="2">The sequence shown here is derived from an EMBL/GenBank/DDBJ whole genome shotgun (WGS) entry which is preliminary data.</text>
</comment>
<dbReference type="EMBL" id="QCYY01001016">
    <property type="protein sequence ID" value="ROT81109.1"/>
    <property type="molecule type" value="Genomic_DNA"/>
</dbReference>
<accession>A0A3R7QJU6</accession>
<evidence type="ECO:0000313" key="2">
    <source>
        <dbReference type="EMBL" id="ROT81109.1"/>
    </source>
</evidence>